<comment type="caution">
    <text evidence="1">The sequence shown here is derived from an EMBL/GenBank/DDBJ whole genome shotgun (WGS) entry which is preliminary data.</text>
</comment>
<organism evidence="1 2">
    <name type="scientific">Streptomyces ruber</name>
    <dbReference type="NCBI Taxonomy" id="83378"/>
    <lineage>
        <taxon>Bacteria</taxon>
        <taxon>Bacillati</taxon>
        <taxon>Actinomycetota</taxon>
        <taxon>Actinomycetes</taxon>
        <taxon>Kitasatosporales</taxon>
        <taxon>Streptomycetaceae</taxon>
        <taxon>Streptomyces</taxon>
    </lineage>
</organism>
<sequence>MTTDRAAARIGAVTSRPVITSHHHLIGMASVHHQPSRWPAGQRRRPHALAHATGRLAHNPA</sequence>
<name>A0A918BQ34_9ACTN</name>
<reference evidence="1" key="1">
    <citation type="journal article" date="2014" name="Int. J. Syst. Evol. Microbiol.">
        <title>Complete genome sequence of Corynebacterium casei LMG S-19264T (=DSM 44701T), isolated from a smear-ripened cheese.</title>
        <authorList>
            <consortium name="US DOE Joint Genome Institute (JGI-PGF)"/>
            <person name="Walter F."/>
            <person name="Albersmeier A."/>
            <person name="Kalinowski J."/>
            <person name="Ruckert C."/>
        </authorList>
    </citation>
    <scope>NUCLEOTIDE SEQUENCE</scope>
    <source>
        <strain evidence="1">JCM 3131</strain>
    </source>
</reference>
<evidence type="ECO:0000313" key="2">
    <source>
        <dbReference type="Proteomes" id="UP000620156"/>
    </source>
</evidence>
<proteinExistence type="predicted"/>
<accession>A0A918BQ34</accession>
<dbReference type="RefSeq" id="WP_189220213.1">
    <property type="nucleotide sequence ID" value="NZ_BMQK01000021.1"/>
</dbReference>
<protein>
    <submittedName>
        <fullName evidence="1">Uncharacterized protein</fullName>
    </submittedName>
</protein>
<keyword evidence="2" id="KW-1185">Reference proteome</keyword>
<reference evidence="1" key="2">
    <citation type="submission" date="2020-09" db="EMBL/GenBank/DDBJ databases">
        <authorList>
            <person name="Sun Q."/>
            <person name="Ohkuma M."/>
        </authorList>
    </citation>
    <scope>NUCLEOTIDE SEQUENCE</scope>
    <source>
        <strain evidence="1">JCM 3131</strain>
    </source>
</reference>
<dbReference type="AlphaFoldDB" id="A0A918BQ34"/>
<evidence type="ECO:0000313" key="1">
    <source>
        <dbReference type="EMBL" id="GGQ84297.1"/>
    </source>
</evidence>
<dbReference type="EMBL" id="BMQK01000021">
    <property type="protein sequence ID" value="GGQ84297.1"/>
    <property type="molecule type" value="Genomic_DNA"/>
</dbReference>
<gene>
    <name evidence="1" type="ORF">GCM10010145_62440</name>
</gene>
<dbReference type="Proteomes" id="UP000620156">
    <property type="component" value="Unassembled WGS sequence"/>
</dbReference>